<reference evidence="2" key="1">
    <citation type="submission" date="2021-01" db="EMBL/GenBank/DDBJ databases">
        <authorList>
            <person name="Corre E."/>
            <person name="Pelletier E."/>
            <person name="Niang G."/>
            <person name="Scheremetjew M."/>
            <person name="Finn R."/>
            <person name="Kale V."/>
            <person name="Holt S."/>
            <person name="Cochrane G."/>
            <person name="Meng A."/>
            <person name="Brown T."/>
            <person name="Cohen L."/>
        </authorList>
    </citation>
    <scope>NUCLEOTIDE SEQUENCE</scope>
    <source>
        <strain evidence="2">CCMP 410</strain>
    </source>
</reference>
<protein>
    <submittedName>
        <fullName evidence="2">Uncharacterized protein</fullName>
    </submittedName>
</protein>
<name>A0A7S1V9Y4_9STRA</name>
<gene>
    <name evidence="2" type="ORF">GOCE00092_LOCUS17800</name>
</gene>
<dbReference type="EMBL" id="HBGK01034405">
    <property type="protein sequence ID" value="CAD9292922.1"/>
    <property type="molecule type" value="Transcribed_RNA"/>
</dbReference>
<dbReference type="AlphaFoldDB" id="A0A7S1V9Y4"/>
<accession>A0A7S1V9Y4</accession>
<sequence>MSWCCCFLRQSSCTIQSSLRACPSVSPTTLASQNSSFSPSHPLFSPSTTLNVVCVPMDKQTWLALRFFLTGRHRGDGRSSFLSDSTGSRSAACQVEARTENNATDSSLNPYIP</sequence>
<proteinExistence type="predicted"/>
<feature type="compositionally biased region" description="Polar residues" evidence="1">
    <location>
        <begin position="80"/>
        <end position="91"/>
    </location>
</feature>
<evidence type="ECO:0000256" key="1">
    <source>
        <dbReference type="SAM" id="MobiDB-lite"/>
    </source>
</evidence>
<feature type="region of interest" description="Disordered" evidence="1">
    <location>
        <begin position="73"/>
        <end position="113"/>
    </location>
</feature>
<organism evidence="2">
    <name type="scientific">Grammatophora oceanica</name>
    <dbReference type="NCBI Taxonomy" id="210454"/>
    <lineage>
        <taxon>Eukaryota</taxon>
        <taxon>Sar</taxon>
        <taxon>Stramenopiles</taxon>
        <taxon>Ochrophyta</taxon>
        <taxon>Bacillariophyta</taxon>
        <taxon>Fragilariophyceae</taxon>
        <taxon>Fragilariophycidae</taxon>
        <taxon>Rhabdonematales</taxon>
        <taxon>Grammatophoraceae</taxon>
        <taxon>Grammatophora</taxon>
    </lineage>
</organism>
<feature type="compositionally biased region" description="Polar residues" evidence="1">
    <location>
        <begin position="100"/>
        <end position="113"/>
    </location>
</feature>
<evidence type="ECO:0000313" key="2">
    <source>
        <dbReference type="EMBL" id="CAD9292922.1"/>
    </source>
</evidence>